<dbReference type="GO" id="GO:0015421">
    <property type="term" value="F:ABC-type oligopeptide transporter activity"/>
    <property type="evidence" value="ECO:0007669"/>
    <property type="project" value="TreeGrafter"/>
</dbReference>
<feature type="domain" description="ABC transmembrane type-1" evidence="8">
    <location>
        <begin position="1"/>
        <end position="248"/>
    </location>
</feature>
<evidence type="ECO:0000256" key="6">
    <source>
        <dbReference type="ARBA" id="ARBA00023136"/>
    </source>
</evidence>
<feature type="transmembrane region" description="Helical" evidence="7">
    <location>
        <begin position="184"/>
        <end position="206"/>
    </location>
</feature>
<dbReference type="PANTHER" id="PTHR43394">
    <property type="entry name" value="ATP-DEPENDENT PERMEASE MDL1, MITOCHONDRIAL"/>
    <property type="match status" value="1"/>
</dbReference>
<feature type="transmembrane region" description="Helical" evidence="7">
    <location>
        <begin position="222"/>
        <end position="240"/>
    </location>
</feature>
<dbReference type="EMBL" id="CAJOBB010010361">
    <property type="protein sequence ID" value="CAF4243701.1"/>
    <property type="molecule type" value="Genomic_DNA"/>
</dbReference>
<evidence type="ECO:0000313" key="9">
    <source>
        <dbReference type="EMBL" id="CAF4243701.1"/>
    </source>
</evidence>
<dbReference type="InterPro" id="IPR027417">
    <property type="entry name" value="P-loop_NTPase"/>
</dbReference>
<evidence type="ECO:0000256" key="1">
    <source>
        <dbReference type="ARBA" id="ARBA00004141"/>
    </source>
</evidence>
<keyword evidence="6 7" id="KW-0472">Membrane</keyword>
<dbReference type="InterPro" id="IPR011527">
    <property type="entry name" value="ABC1_TM_dom"/>
</dbReference>
<dbReference type="InterPro" id="IPR039421">
    <property type="entry name" value="Type_1_exporter"/>
</dbReference>
<evidence type="ECO:0000256" key="4">
    <source>
        <dbReference type="ARBA" id="ARBA00022737"/>
    </source>
</evidence>
<dbReference type="Pfam" id="PF00005">
    <property type="entry name" value="ABC_tran"/>
    <property type="match status" value="1"/>
</dbReference>
<evidence type="ECO:0000256" key="3">
    <source>
        <dbReference type="ARBA" id="ARBA00022692"/>
    </source>
</evidence>
<dbReference type="SUPFAM" id="SSF52540">
    <property type="entry name" value="P-loop containing nucleoside triphosphate hydrolases"/>
    <property type="match status" value="1"/>
</dbReference>
<proteinExistence type="predicted"/>
<dbReference type="Gene3D" id="1.20.1560.10">
    <property type="entry name" value="ABC transporter type 1, transmembrane domain"/>
    <property type="match status" value="2"/>
</dbReference>
<dbReference type="PANTHER" id="PTHR43394:SF11">
    <property type="entry name" value="ATP-BINDING CASSETTE TRANSPORTER"/>
    <property type="match status" value="1"/>
</dbReference>
<dbReference type="PROSITE" id="PS50929">
    <property type="entry name" value="ABC_TM1F"/>
    <property type="match status" value="1"/>
</dbReference>
<reference evidence="9" key="1">
    <citation type="submission" date="2021-02" db="EMBL/GenBank/DDBJ databases">
        <authorList>
            <person name="Nowell W R."/>
        </authorList>
    </citation>
    <scope>NUCLEOTIDE SEQUENCE</scope>
</reference>
<feature type="transmembrane region" description="Helical" evidence="7">
    <location>
        <begin position="81"/>
        <end position="101"/>
    </location>
</feature>
<dbReference type="Proteomes" id="UP000663868">
    <property type="component" value="Unassembled WGS sequence"/>
</dbReference>
<comment type="caution">
    <text evidence="9">The sequence shown here is derived from an EMBL/GenBank/DDBJ whole genome shotgun (WGS) entry which is preliminary data.</text>
</comment>
<name>A0A820EBD1_9BILA</name>
<dbReference type="GO" id="GO:0090374">
    <property type="term" value="P:oligopeptide export from mitochondrion"/>
    <property type="evidence" value="ECO:0007669"/>
    <property type="project" value="TreeGrafter"/>
</dbReference>
<dbReference type="Gene3D" id="3.40.50.300">
    <property type="entry name" value="P-loop containing nucleotide triphosphate hydrolases"/>
    <property type="match status" value="1"/>
</dbReference>
<gene>
    <name evidence="9" type="ORF">KXQ929_LOCUS42413</name>
</gene>
<accession>A0A820EBD1</accession>
<evidence type="ECO:0000259" key="8">
    <source>
        <dbReference type="PROSITE" id="PS50929"/>
    </source>
</evidence>
<keyword evidence="3 7" id="KW-0812">Transmembrane</keyword>
<dbReference type="SUPFAM" id="SSF90123">
    <property type="entry name" value="ABC transporter transmembrane region"/>
    <property type="match status" value="1"/>
</dbReference>
<evidence type="ECO:0000256" key="7">
    <source>
        <dbReference type="SAM" id="Phobius"/>
    </source>
</evidence>
<dbReference type="GO" id="GO:0005743">
    <property type="term" value="C:mitochondrial inner membrane"/>
    <property type="evidence" value="ECO:0007669"/>
    <property type="project" value="TreeGrafter"/>
</dbReference>
<protein>
    <recommendedName>
        <fullName evidence="8">ABC transmembrane type-1 domain-containing protein</fullName>
    </recommendedName>
</protein>
<comment type="subcellular location">
    <subcellularLocation>
        <location evidence="1">Membrane</location>
        <topology evidence="1">Multi-pass membrane protein</topology>
    </subcellularLocation>
</comment>
<dbReference type="GO" id="GO:0016887">
    <property type="term" value="F:ATP hydrolysis activity"/>
    <property type="evidence" value="ECO:0007669"/>
    <property type="project" value="InterPro"/>
</dbReference>
<keyword evidence="5 7" id="KW-1133">Transmembrane helix</keyword>
<keyword evidence="4" id="KW-0677">Repeat</keyword>
<dbReference type="Pfam" id="PF00664">
    <property type="entry name" value="ABC_membrane"/>
    <property type="match status" value="1"/>
</dbReference>
<organism evidence="9 10">
    <name type="scientific">Adineta steineri</name>
    <dbReference type="NCBI Taxonomy" id="433720"/>
    <lineage>
        <taxon>Eukaryota</taxon>
        <taxon>Metazoa</taxon>
        <taxon>Spiralia</taxon>
        <taxon>Gnathifera</taxon>
        <taxon>Rotifera</taxon>
        <taxon>Eurotatoria</taxon>
        <taxon>Bdelloidea</taxon>
        <taxon>Adinetida</taxon>
        <taxon>Adinetidae</taxon>
        <taxon>Adineta</taxon>
    </lineage>
</organism>
<feature type="transmembrane region" description="Helical" evidence="7">
    <location>
        <begin position="107"/>
        <end position="126"/>
    </location>
</feature>
<dbReference type="InterPro" id="IPR003439">
    <property type="entry name" value="ABC_transporter-like_ATP-bd"/>
</dbReference>
<evidence type="ECO:0000256" key="2">
    <source>
        <dbReference type="ARBA" id="ARBA00022448"/>
    </source>
</evidence>
<dbReference type="InterPro" id="IPR036640">
    <property type="entry name" value="ABC1_TM_sf"/>
</dbReference>
<feature type="transmembrane region" description="Helical" evidence="7">
    <location>
        <begin position="6"/>
        <end position="30"/>
    </location>
</feature>
<keyword evidence="2" id="KW-0813">Transport</keyword>
<evidence type="ECO:0000256" key="5">
    <source>
        <dbReference type="ARBA" id="ARBA00022989"/>
    </source>
</evidence>
<dbReference type="GO" id="GO:0005524">
    <property type="term" value="F:ATP binding"/>
    <property type="evidence" value="ECO:0007669"/>
    <property type="project" value="InterPro"/>
</dbReference>
<feature type="non-terminal residue" evidence="9">
    <location>
        <position position="1"/>
    </location>
</feature>
<evidence type="ECO:0000313" key="10">
    <source>
        <dbReference type="Proteomes" id="UP000663868"/>
    </source>
</evidence>
<sequence>MITSGLFLITGAVFMILHFFQFVAFGVAGAKLVSRIRSKAFACFLRQEVAYFDRPENGSGAICTHLSSNAAAIEDMVGTRLGVICETLSLSVFGFVLGLFFNWQLTIIIAIPFVLLLIISIIQIRLSSWLKTQSDLIYSQASTLAVEVITNMRTVKQLSMEHEVSRQYTNMIDQVLIMFWKPEAMFSIVLGLYWAMDSATLGLLYWRALVLVEKNEMDMSDVVMISAFGMFALEALKMVGMLAERIGKSFAAAHAFFDLFDRTPTIDNGSNKGQELTNFSGETDFNQVKFVYPSRPTVLVLNKLQLSIKSGQRIALVGASGCGKSTIVQLLERFYDVTHGELLLDGVDIRKLNLQWLRSRLGVVSQEPVLFDLTIAEN</sequence>
<dbReference type="AlphaFoldDB" id="A0A820EBD1"/>